<name>A0AB36P003_9FLAO</name>
<evidence type="ECO:0008006" key="6">
    <source>
        <dbReference type="Google" id="ProtNLM"/>
    </source>
</evidence>
<proteinExistence type="predicted"/>
<evidence type="ECO:0000313" key="4">
    <source>
        <dbReference type="Proteomes" id="UP000184216"/>
    </source>
</evidence>
<accession>A0AB36P003</accession>
<dbReference type="EMBL" id="MUHB01000010">
    <property type="protein sequence ID" value="OXB04284.1"/>
    <property type="molecule type" value="Genomic_DNA"/>
</dbReference>
<dbReference type="Proteomes" id="UP000184216">
    <property type="component" value="Unassembled WGS sequence"/>
</dbReference>
<keyword evidence="1" id="KW-1133">Transmembrane helix</keyword>
<protein>
    <recommendedName>
        <fullName evidence="6">YcxB family protein</fullName>
    </recommendedName>
</protein>
<reference evidence="2 5" key="1">
    <citation type="submission" date="2016-11" db="EMBL/GenBank/DDBJ databases">
        <title>Whole genomes of Flavobacteriaceae.</title>
        <authorList>
            <person name="Stine C."/>
            <person name="Li C."/>
            <person name="Tadesse D."/>
        </authorList>
    </citation>
    <scope>NUCLEOTIDE SEQUENCE [LARGE SCALE GENOMIC DNA]</scope>
    <source>
        <strain evidence="2 5">ATCC 19366</strain>
    </source>
</reference>
<keyword evidence="1" id="KW-0812">Transmembrane</keyword>
<evidence type="ECO:0000313" key="5">
    <source>
        <dbReference type="Proteomes" id="UP000198431"/>
    </source>
</evidence>
<comment type="caution">
    <text evidence="2">The sequence shown here is derived from an EMBL/GenBank/DDBJ whole genome shotgun (WGS) entry which is preliminary data.</text>
</comment>
<reference evidence="3 4" key="2">
    <citation type="submission" date="2016-11" db="EMBL/GenBank/DDBJ databases">
        <authorList>
            <person name="Varghese N."/>
            <person name="Submissions S."/>
        </authorList>
    </citation>
    <scope>NUCLEOTIDE SEQUENCE [LARGE SCALE GENOMIC DNA]</scope>
    <source>
        <strain evidence="3 4">DSM 6368</strain>
    </source>
</reference>
<keyword evidence="1" id="KW-0472">Membrane</keyword>
<evidence type="ECO:0000313" key="3">
    <source>
        <dbReference type="EMBL" id="SHL52569.1"/>
    </source>
</evidence>
<keyword evidence="4" id="KW-1185">Reference proteome</keyword>
<dbReference type="Proteomes" id="UP000198431">
    <property type="component" value="Unassembled WGS sequence"/>
</dbReference>
<dbReference type="RefSeq" id="WP_073393802.1">
    <property type="nucleotide sequence ID" value="NZ_FRBX01000001.1"/>
</dbReference>
<dbReference type="AlphaFoldDB" id="A0AB36P003"/>
<organism evidence="2 5">
    <name type="scientific">Flavobacterium pectinovorum</name>
    <dbReference type="NCBI Taxonomy" id="29533"/>
    <lineage>
        <taxon>Bacteria</taxon>
        <taxon>Pseudomonadati</taxon>
        <taxon>Bacteroidota</taxon>
        <taxon>Flavobacteriia</taxon>
        <taxon>Flavobacteriales</taxon>
        <taxon>Flavobacteriaceae</taxon>
        <taxon>Flavobacterium</taxon>
    </lineage>
</organism>
<evidence type="ECO:0000256" key="1">
    <source>
        <dbReference type="SAM" id="Phobius"/>
    </source>
</evidence>
<feature type="transmembrane region" description="Helical" evidence="1">
    <location>
        <begin position="51"/>
        <end position="72"/>
    </location>
</feature>
<sequence>MTLKINYTLDREDYKKAGTELITKRYIFLITYFSLVSVIVSYTFVYKDFNWSEFLFISAIFFFFALIVISIIPDLIKHSKIKKLIDSQPDLLGEKSLEIKPDGIEFNNFYNNVVKVYEWHTIKKTYITKNYSFITLKNRTSFIIKNEDLKESDFIKELKSKIKTSF</sequence>
<dbReference type="EMBL" id="FRBX01000001">
    <property type="protein sequence ID" value="SHL52569.1"/>
    <property type="molecule type" value="Genomic_DNA"/>
</dbReference>
<feature type="transmembrane region" description="Helical" evidence="1">
    <location>
        <begin position="26"/>
        <end position="45"/>
    </location>
</feature>
<evidence type="ECO:0000313" key="2">
    <source>
        <dbReference type="EMBL" id="OXB04284.1"/>
    </source>
</evidence>
<gene>
    <name evidence="2" type="ORF">B0A72_12330</name>
    <name evidence="3" type="ORF">SAMN05444387_0812</name>
</gene>